<evidence type="ECO:0000256" key="8">
    <source>
        <dbReference type="ARBA" id="ARBA00022729"/>
    </source>
</evidence>
<evidence type="ECO:0000256" key="5">
    <source>
        <dbReference type="ARBA" id="ARBA00022617"/>
    </source>
</evidence>
<dbReference type="RefSeq" id="WP_001211604.1">
    <property type="nucleotide sequence ID" value="NC_015761.1"/>
</dbReference>
<evidence type="ECO:0000256" key="3">
    <source>
        <dbReference type="ARBA" id="ARBA00022475"/>
    </source>
</evidence>
<evidence type="ECO:0000256" key="6">
    <source>
        <dbReference type="ARBA" id="ARBA00022692"/>
    </source>
</evidence>
<dbReference type="PANTHER" id="PTHR47870:SF1">
    <property type="entry name" value="CYTOCHROME C-TYPE BIOGENESIS PROTEIN CCMH"/>
    <property type="match status" value="1"/>
</dbReference>
<dbReference type="FunFam" id="1.25.40.10:FF:000156">
    <property type="entry name" value="Cytochrome c-type biogenesis protein"/>
    <property type="match status" value="1"/>
</dbReference>
<feature type="repeat" description="TPR" evidence="16">
    <location>
        <begin position="222"/>
        <end position="255"/>
    </location>
</feature>
<keyword evidence="9" id="KW-0677">Repeat</keyword>
<dbReference type="GO" id="GO:0017004">
    <property type="term" value="P:cytochrome complex assembly"/>
    <property type="evidence" value="ECO:0007669"/>
    <property type="project" value="UniProtKB-KW"/>
</dbReference>
<sequence length="346" mass="38243">MRFLLGVLMLVISGSALATIDVMPFKDEAQEQQFRQLTEQLRCPKCQNNSIADSDSMIATDLRQKVYELMQEGRSRQEIVDYMVARYGNFITYDPPLTPLTVLLWVLPLVATGAGGWVIFARTRRRVRIRQDVFAGGIPAAGPRAGVGMYLPGVVIALGVAATSYSLTGSYQQVRNWQQATAQTPGLLARALDPQAQPLDEEEMARLALGLRTRLQKDAGNVEGWLMLGRTGMVLGNASTATEAYANAYRLDPKNSDAASGYAEALTRSSDPEDNRRGGELLRQLVRSDHASVRVLSLYAFNAFEQQRFGEAVAAWKMMLKLLPADDTRRAVIERSIRQAMAQQGR</sequence>
<feature type="transmembrane region" description="Helical" evidence="17">
    <location>
        <begin position="102"/>
        <end position="121"/>
    </location>
</feature>
<evidence type="ECO:0000256" key="16">
    <source>
        <dbReference type="PROSITE-ProRule" id="PRU00339"/>
    </source>
</evidence>
<dbReference type="InterPro" id="IPR005616">
    <property type="entry name" value="CcmH/CycL/Ccl2/NrfF_N"/>
</dbReference>
<dbReference type="GeneID" id="44982405"/>
<evidence type="ECO:0000313" key="21">
    <source>
        <dbReference type="Proteomes" id="UP000000289"/>
    </source>
</evidence>
<keyword evidence="12 17" id="KW-1133">Transmembrane helix</keyword>
<accession>A0A0K0HFQ2</accession>
<feature type="chain" id="PRO_5011019433" description="Cytochrome c-type biogenesis protein" evidence="17">
    <location>
        <begin position="19"/>
        <end position="346"/>
    </location>
</feature>
<evidence type="ECO:0000256" key="17">
    <source>
        <dbReference type="RuleBase" id="RU364112"/>
    </source>
</evidence>
<keyword evidence="6 17" id="KW-0812">Transmembrane</keyword>
<keyword evidence="10" id="KW-0201">Cytochrome c-type biogenesis</keyword>
<gene>
    <name evidence="20" type="primary">ccmH</name>
    <name evidence="20" type="ordered locus">SBG_3374</name>
</gene>
<evidence type="ECO:0000256" key="12">
    <source>
        <dbReference type="ARBA" id="ARBA00022989"/>
    </source>
</evidence>
<dbReference type="EMBL" id="FR877557">
    <property type="protein sequence ID" value="CCC32422.1"/>
    <property type="molecule type" value="Genomic_DNA"/>
</dbReference>
<feature type="signal peptide" evidence="17">
    <location>
        <begin position="1"/>
        <end position="18"/>
    </location>
</feature>
<dbReference type="KEGG" id="sbg:SBG_3374"/>
<evidence type="ECO:0000259" key="18">
    <source>
        <dbReference type="Pfam" id="PF03918"/>
    </source>
</evidence>
<keyword evidence="4" id="KW-0997">Cell inner membrane</keyword>
<name>A0A0K0HFQ2_SALBC</name>
<keyword evidence="7 17" id="KW-0479">Metal-binding</keyword>
<reference evidence="20 21" key="1">
    <citation type="journal article" date="2011" name="PLoS Pathog.">
        <title>Salmonella bongori provides insights into the evolution of the Salmonellae.</title>
        <authorList>
            <person name="Fookes M."/>
            <person name="Schroeder G.N."/>
            <person name="Langridge G.C."/>
            <person name="Blondel C.J."/>
            <person name="Mammina C."/>
            <person name="Connor T.R."/>
            <person name="Seth-Smith H."/>
            <person name="Vernikos G.S."/>
            <person name="Robinson K.S."/>
            <person name="Sanders M."/>
            <person name="Petty N.K."/>
            <person name="Kingsley R.A."/>
            <person name="Baumler A.J."/>
            <person name="Nuccio S.P."/>
            <person name="Contreras I."/>
            <person name="Santiviago C.A."/>
            <person name="Maskell D."/>
            <person name="Barrow P."/>
            <person name="Humphrey T."/>
            <person name="Nastasi A."/>
            <person name="Roberts M."/>
            <person name="Frankel G."/>
            <person name="Parkhill J."/>
            <person name="Dougan G."/>
            <person name="Thomson N.R."/>
        </authorList>
    </citation>
    <scope>NUCLEOTIDE SEQUENCE [LARGE SCALE GENOMIC DNA]</scope>
    <source>
        <strain evidence="21">ATCC 43975 / DSM 13772 / NCTC 12419</strain>
    </source>
</reference>
<feature type="domain" description="Cytochrome c-type biogenesis protein H TPR" evidence="19">
    <location>
        <begin position="173"/>
        <end position="330"/>
    </location>
</feature>
<evidence type="ECO:0000256" key="9">
    <source>
        <dbReference type="ARBA" id="ARBA00022737"/>
    </source>
</evidence>
<comment type="similarity">
    <text evidence="2 17">Belongs to the CcmH/CycL/Ccl2/NrfF family.</text>
</comment>
<dbReference type="Pfam" id="PF23914">
    <property type="entry name" value="TPR_CcmH_CycH"/>
    <property type="match status" value="1"/>
</dbReference>
<comment type="function">
    <text evidence="15">May be required for the biogenesis of c-type cytochromes. Possible subunit of a heme lyase.</text>
</comment>
<dbReference type="GO" id="GO:0005886">
    <property type="term" value="C:plasma membrane"/>
    <property type="evidence" value="ECO:0007669"/>
    <property type="project" value="UniProtKB-SubCell"/>
</dbReference>
<evidence type="ECO:0000256" key="15">
    <source>
        <dbReference type="ARBA" id="ARBA00056594"/>
    </source>
</evidence>
<keyword evidence="5 17" id="KW-0349">Heme</keyword>
<evidence type="ECO:0000313" key="20">
    <source>
        <dbReference type="EMBL" id="CCC32422.1"/>
    </source>
</evidence>
<organism evidence="20 21">
    <name type="scientific">Salmonella bongori (strain ATCC 43975 / DSM 13772 / NCTC 12419)</name>
    <dbReference type="NCBI Taxonomy" id="218493"/>
    <lineage>
        <taxon>Bacteria</taxon>
        <taxon>Pseudomonadati</taxon>
        <taxon>Pseudomonadota</taxon>
        <taxon>Gammaproteobacteria</taxon>
        <taxon>Enterobacterales</taxon>
        <taxon>Enterobacteriaceae</taxon>
        <taxon>Salmonella</taxon>
    </lineage>
</organism>
<dbReference type="GO" id="GO:0046872">
    <property type="term" value="F:metal ion binding"/>
    <property type="evidence" value="ECO:0007669"/>
    <property type="project" value="UniProtKB-KW"/>
</dbReference>
<dbReference type="InterPro" id="IPR051263">
    <property type="entry name" value="C-type_cytochrome_biogenesis"/>
</dbReference>
<keyword evidence="3" id="KW-1003">Cell membrane</keyword>
<keyword evidence="13 17" id="KW-0408">Iron</keyword>
<dbReference type="Pfam" id="PF03918">
    <property type="entry name" value="CcmH"/>
    <property type="match status" value="1"/>
</dbReference>
<evidence type="ECO:0000256" key="13">
    <source>
        <dbReference type="ARBA" id="ARBA00023004"/>
    </source>
</evidence>
<evidence type="ECO:0000256" key="10">
    <source>
        <dbReference type="ARBA" id="ARBA00022748"/>
    </source>
</evidence>
<dbReference type="InterPro" id="IPR011990">
    <property type="entry name" value="TPR-like_helical_dom_sf"/>
</dbReference>
<evidence type="ECO:0000256" key="7">
    <source>
        <dbReference type="ARBA" id="ARBA00022723"/>
    </source>
</evidence>
<dbReference type="SUPFAM" id="SSF48452">
    <property type="entry name" value="TPR-like"/>
    <property type="match status" value="1"/>
</dbReference>
<dbReference type="FunFam" id="1.10.8.640:FF:000001">
    <property type="entry name" value="Cytochrome c-type biogenesis protein"/>
    <property type="match status" value="1"/>
</dbReference>
<dbReference type="PANTHER" id="PTHR47870">
    <property type="entry name" value="CYTOCHROME C-TYPE BIOGENESIS PROTEIN CCMH"/>
    <property type="match status" value="1"/>
</dbReference>
<protein>
    <recommendedName>
        <fullName evidence="17">Cytochrome c-type biogenesis protein</fullName>
    </recommendedName>
</protein>
<keyword evidence="11 16" id="KW-0802">TPR repeat</keyword>
<dbReference type="eggNOG" id="COG3088">
    <property type="taxonomic scope" value="Bacteria"/>
</dbReference>
<dbReference type="Gene3D" id="1.10.8.640">
    <property type="entry name" value="Cytochrome C biogenesis protein"/>
    <property type="match status" value="1"/>
</dbReference>
<dbReference type="InterPro" id="IPR056413">
    <property type="entry name" value="TPR_CcmH_CycH"/>
</dbReference>
<dbReference type="eggNOG" id="COG4235">
    <property type="taxonomic scope" value="Bacteria"/>
</dbReference>
<evidence type="ECO:0000256" key="14">
    <source>
        <dbReference type="ARBA" id="ARBA00023136"/>
    </source>
</evidence>
<keyword evidence="8 17" id="KW-0732">Signal</keyword>
<feature type="domain" description="CcmH/CycL/Ccl2/NrfF N-terminal" evidence="18">
    <location>
        <begin position="7"/>
        <end position="128"/>
    </location>
</feature>
<keyword evidence="14 17" id="KW-0472">Membrane</keyword>
<dbReference type="AlphaFoldDB" id="A0A0K0HFQ2"/>
<dbReference type="Proteomes" id="UP000000289">
    <property type="component" value="Chromosome"/>
</dbReference>
<evidence type="ECO:0000259" key="19">
    <source>
        <dbReference type="Pfam" id="PF23914"/>
    </source>
</evidence>
<comment type="subcellular location">
    <subcellularLocation>
        <location evidence="1">Cell inner membrane</location>
        <topology evidence="1">Multi-pass membrane protein</topology>
    </subcellularLocation>
</comment>
<evidence type="ECO:0000256" key="2">
    <source>
        <dbReference type="ARBA" id="ARBA00010342"/>
    </source>
</evidence>
<evidence type="ECO:0000256" key="11">
    <source>
        <dbReference type="ARBA" id="ARBA00022803"/>
    </source>
</evidence>
<dbReference type="PROSITE" id="PS50005">
    <property type="entry name" value="TPR"/>
    <property type="match status" value="1"/>
</dbReference>
<evidence type="ECO:0000256" key="4">
    <source>
        <dbReference type="ARBA" id="ARBA00022519"/>
    </source>
</evidence>
<dbReference type="InterPro" id="IPR019734">
    <property type="entry name" value="TPR_rpt"/>
</dbReference>
<evidence type="ECO:0000256" key="1">
    <source>
        <dbReference type="ARBA" id="ARBA00004429"/>
    </source>
</evidence>
<dbReference type="InterPro" id="IPR038297">
    <property type="entry name" value="CcmH/CycL/NrfF/Ccl2_sf"/>
</dbReference>
<proteinExistence type="inferred from homology"/>
<dbReference type="CDD" id="cd16378">
    <property type="entry name" value="CcmH_N"/>
    <property type="match status" value="1"/>
</dbReference>
<dbReference type="Gene3D" id="1.25.40.10">
    <property type="entry name" value="Tetratricopeptide repeat domain"/>
    <property type="match status" value="1"/>
</dbReference>